<gene>
    <name evidence="1" type="ORF">EZV62_008917</name>
</gene>
<comment type="caution">
    <text evidence="1">The sequence shown here is derived from an EMBL/GenBank/DDBJ whole genome shotgun (WGS) entry which is preliminary data.</text>
</comment>
<dbReference type="PANTHER" id="PTHR46932">
    <property type="entry name" value="HEAVY METAL-ASSOCIATED ISOPRENYLATED PLANT PROTEIN 47"/>
    <property type="match status" value="1"/>
</dbReference>
<dbReference type="Proteomes" id="UP000323000">
    <property type="component" value="Chromosome 3"/>
</dbReference>
<evidence type="ECO:0000313" key="2">
    <source>
        <dbReference type="Proteomes" id="UP000323000"/>
    </source>
</evidence>
<dbReference type="Gene3D" id="3.30.70.100">
    <property type="match status" value="1"/>
</dbReference>
<evidence type="ECO:0008006" key="3">
    <source>
        <dbReference type="Google" id="ProtNLM"/>
    </source>
</evidence>
<protein>
    <recommendedName>
        <fullName evidence="3">HMA domain-containing protein</fullName>
    </recommendedName>
</protein>
<proteinExistence type="predicted"/>
<name>A0A5C7IF91_9ROSI</name>
<reference evidence="2" key="1">
    <citation type="journal article" date="2019" name="Gigascience">
        <title>De novo genome assembly of the endangered Acer yangbiense, a plant species with extremely small populations endemic to Yunnan Province, China.</title>
        <authorList>
            <person name="Yang J."/>
            <person name="Wariss H.M."/>
            <person name="Tao L."/>
            <person name="Zhang R."/>
            <person name="Yun Q."/>
            <person name="Hollingsworth P."/>
            <person name="Dao Z."/>
            <person name="Luo G."/>
            <person name="Guo H."/>
            <person name="Ma Y."/>
            <person name="Sun W."/>
        </authorList>
    </citation>
    <scope>NUCLEOTIDE SEQUENCE [LARGE SCALE GENOMIC DNA]</scope>
    <source>
        <strain evidence="2">cv. Malutang</strain>
    </source>
</reference>
<keyword evidence="2" id="KW-1185">Reference proteome</keyword>
<dbReference type="PANTHER" id="PTHR46932:SF12">
    <property type="entry name" value="HEAVY METAL-ASSOCIATED ISOPRENYLATED PLANT PROTEIN 47"/>
    <property type="match status" value="1"/>
</dbReference>
<dbReference type="EMBL" id="VAHF01000003">
    <property type="protein sequence ID" value="TXG67642.1"/>
    <property type="molecule type" value="Genomic_DNA"/>
</dbReference>
<dbReference type="AlphaFoldDB" id="A0A5C7IF91"/>
<dbReference type="InterPro" id="IPR042885">
    <property type="entry name" value="HIPP47/16"/>
</dbReference>
<dbReference type="OrthoDB" id="692882at2759"/>
<sequence>MKQKIVIKVQVRCNKCRPKAMKIAAGEDGVISIAWEGVDKDRVVVIGDGVDAATLTINLSKKLGCAHLLLVEEVKEKNEEKKKEKKEEQKNPVVVYDVGCTSPCNIM</sequence>
<accession>A0A5C7IF91</accession>
<organism evidence="1 2">
    <name type="scientific">Acer yangbiense</name>
    <dbReference type="NCBI Taxonomy" id="1000413"/>
    <lineage>
        <taxon>Eukaryota</taxon>
        <taxon>Viridiplantae</taxon>
        <taxon>Streptophyta</taxon>
        <taxon>Embryophyta</taxon>
        <taxon>Tracheophyta</taxon>
        <taxon>Spermatophyta</taxon>
        <taxon>Magnoliopsida</taxon>
        <taxon>eudicotyledons</taxon>
        <taxon>Gunneridae</taxon>
        <taxon>Pentapetalae</taxon>
        <taxon>rosids</taxon>
        <taxon>malvids</taxon>
        <taxon>Sapindales</taxon>
        <taxon>Sapindaceae</taxon>
        <taxon>Hippocastanoideae</taxon>
        <taxon>Acereae</taxon>
        <taxon>Acer</taxon>
    </lineage>
</organism>
<evidence type="ECO:0000313" key="1">
    <source>
        <dbReference type="EMBL" id="TXG67642.1"/>
    </source>
</evidence>